<name>A0ABQ3Q8P3_9ACTN</name>
<evidence type="ECO:0000313" key="3">
    <source>
        <dbReference type="Proteomes" id="UP001052655"/>
    </source>
</evidence>
<organism evidence="2 3">
    <name type="scientific">Streptomyces daghestanicus</name>
    <dbReference type="NCBI Taxonomy" id="66885"/>
    <lineage>
        <taxon>Bacteria</taxon>
        <taxon>Bacillati</taxon>
        <taxon>Actinomycetota</taxon>
        <taxon>Actinomycetes</taxon>
        <taxon>Kitasatosporales</taxon>
        <taxon>Streptomycetaceae</taxon>
        <taxon>Streptomyces</taxon>
    </lineage>
</organism>
<reference evidence="2" key="1">
    <citation type="submission" date="2024-05" db="EMBL/GenBank/DDBJ databases">
        <title>Whole genome shotgun sequence of Streptomyces daghestanicus NBRC 12762.</title>
        <authorList>
            <person name="Komaki H."/>
            <person name="Tamura T."/>
        </authorList>
    </citation>
    <scope>NUCLEOTIDE SEQUENCE</scope>
    <source>
        <strain evidence="2">NBRC 12762</strain>
    </source>
</reference>
<keyword evidence="1" id="KW-0812">Transmembrane</keyword>
<accession>A0ABQ3Q8P3</accession>
<gene>
    <name evidence="2" type="ORF">Sdagh_53890</name>
</gene>
<evidence type="ECO:0008006" key="4">
    <source>
        <dbReference type="Google" id="ProtNLM"/>
    </source>
</evidence>
<sequence length="64" mass="6821">MTDAGWDDCTEYHEAVRRAERVTRFGRAAITGTVGALGCALLALLAVAVPCAVAFIWVVTALNR</sequence>
<protein>
    <recommendedName>
        <fullName evidence="4">Integral membrane protein</fullName>
    </recommendedName>
</protein>
<evidence type="ECO:0000256" key="1">
    <source>
        <dbReference type="SAM" id="Phobius"/>
    </source>
</evidence>
<dbReference type="Proteomes" id="UP001052655">
    <property type="component" value="Unassembled WGS sequence"/>
</dbReference>
<dbReference type="EMBL" id="BNDX01000014">
    <property type="protein sequence ID" value="GHI33659.1"/>
    <property type="molecule type" value="Genomic_DNA"/>
</dbReference>
<proteinExistence type="predicted"/>
<keyword evidence="3" id="KW-1185">Reference proteome</keyword>
<feature type="transmembrane region" description="Helical" evidence="1">
    <location>
        <begin position="34"/>
        <end position="59"/>
    </location>
</feature>
<comment type="caution">
    <text evidence="2">The sequence shown here is derived from an EMBL/GenBank/DDBJ whole genome shotgun (WGS) entry which is preliminary data.</text>
</comment>
<keyword evidence="1" id="KW-1133">Transmembrane helix</keyword>
<keyword evidence="1" id="KW-0472">Membrane</keyword>
<evidence type="ECO:0000313" key="2">
    <source>
        <dbReference type="EMBL" id="GHI33659.1"/>
    </source>
</evidence>
<dbReference type="RefSeq" id="WP_190077724.1">
    <property type="nucleotide sequence ID" value="NZ_BMTC01000017.1"/>
</dbReference>